<comment type="similarity">
    <text evidence="2 7">Belongs to the major facilitator superfamily. Proton-dependent oligopeptide transporter (POT/PTR) (TC 2.A.17) family.</text>
</comment>
<dbReference type="PANTHER" id="PTHR11654">
    <property type="entry name" value="OLIGOPEPTIDE TRANSPORTER-RELATED"/>
    <property type="match status" value="1"/>
</dbReference>
<sequence length="559" mass="61834">MFYRYEHNNMDETTPLMIRPQQGPQTGQLPWDPRRSCIAGVLVLITLTLERLAFYALVANLFLFLSLGRWSPDSGMTAVLLLVGVAHFSALGGGWLADAWIGRYWALVAGLSLYVVGFSLLTAAAAGVLCNPANSTSPFCVTEMYAIIICVGFAAGTVRANFPSFGAEQVKYGGTDSLRRFFNWYYWCVNIGSLLGVGALSYVALDMPNGFLRAFAGTCGCLIVALILFACGRPYYLVHRPAGSVLMNILCILCEAISGRCHLRRQTSIQSSPLIERRSQRPVTSPSWLDYAKIRYGGSHHDAAVEDVKKLGIVLLLFTSLLPYWLVFFQIETGFQEQGVHLKIGFEKNFNMPTAWLSLFDQIFILALIPVMNSVIYPYFDRHGYRVTLLSRIAFGMSFSFMAAIAAGVLEFLSIYQWKHGNRVTQVIHNVTYNASDMSLLWQVPQYCLVGTAEVFAGVAGLEFAYSAAPRPLQGVAMGMFSAMEGIGSLLGTALISALSPTWIRKDSQHFQGHLDYYFFLLAGIQGWALAIFTLWLLVKRVREMNSTPTPPPEPAPVS</sequence>
<dbReference type="InterPro" id="IPR000109">
    <property type="entry name" value="POT_fam"/>
</dbReference>
<keyword evidence="7" id="KW-0813">Transport</keyword>
<dbReference type="Proteomes" id="UP001378592">
    <property type="component" value="Unassembled WGS sequence"/>
</dbReference>
<dbReference type="PROSITE" id="PS01023">
    <property type="entry name" value="PTR2_2"/>
    <property type="match status" value="1"/>
</dbReference>
<comment type="caution">
    <text evidence="9">The sequence shown here is derived from an EMBL/GenBank/DDBJ whole genome shotgun (WGS) entry which is preliminary data.</text>
</comment>
<dbReference type="AlphaFoldDB" id="A0AAN9W3B8"/>
<keyword evidence="4" id="KW-0653">Protein transport</keyword>
<keyword evidence="5 8" id="KW-1133">Transmembrane helix</keyword>
<feature type="transmembrane region" description="Helical" evidence="8">
    <location>
        <begin position="144"/>
        <end position="162"/>
    </location>
</feature>
<name>A0AAN9W3B8_9ORTH</name>
<accession>A0AAN9W3B8</accession>
<feature type="transmembrane region" description="Helical" evidence="8">
    <location>
        <begin position="444"/>
        <end position="464"/>
    </location>
</feature>
<feature type="transmembrane region" description="Helical" evidence="8">
    <location>
        <begin position="183"/>
        <end position="205"/>
    </location>
</feature>
<dbReference type="GO" id="GO:0006857">
    <property type="term" value="P:oligopeptide transport"/>
    <property type="evidence" value="ECO:0007669"/>
    <property type="project" value="InterPro"/>
</dbReference>
<keyword evidence="6 8" id="KW-0472">Membrane</keyword>
<comment type="subcellular location">
    <subcellularLocation>
        <location evidence="1 7">Membrane</location>
        <topology evidence="1 7">Multi-pass membrane protein</topology>
    </subcellularLocation>
</comment>
<evidence type="ECO:0008006" key="11">
    <source>
        <dbReference type="Google" id="ProtNLM"/>
    </source>
</evidence>
<dbReference type="Pfam" id="PF00854">
    <property type="entry name" value="PTR2"/>
    <property type="match status" value="1"/>
</dbReference>
<keyword evidence="10" id="KW-1185">Reference proteome</keyword>
<evidence type="ECO:0000256" key="4">
    <source>
        <dbReference type="ARBA" id="ARBA00022856"/>
    </source>
</evidence>
<dbReference type="GO" id="GO:0016020">
    <property type="term" value="C:membrane"/>
    <property type="evidence" value="ECO:0007669"/>
    <property type="project" value="UniProtKB-SubCell"/>
</dbReference>
<feature type="transmembrane region" description="Helical" evidence="8">
    <location>
        <begin position="311"/>
        <end position="331"/>
    </location>
</feature>
<evidence type="ECO:0000256" key="1">
    <source>
        <dbReference type="ARBA" id="ARBA00004141"/>
    </source>
</evidence>
<feature type="transmembrane region" description="Helical" evidence="8">
    <location>
        <begin position="517"/>
        <end position="539"/>
    </location>
</feature>
<feature type="transmembrane region" description="Helical" evidence="8">
    <location>
        <begin position="476"/>
        <end position="497"/>
    </location>
</feature>
<feature type="transmembrane region" description="Helical" evidence="8">
    <location>
        <begin position="355"/>
        <end position="377"/>
    </location>
</feature>
<reference evidence="9 10" key="1">
    <citation type="submission" date="2024-03" db="EMBL/GenBank/DDBJ databases">
        <title>The genome assembly and annotation of the cricket Gryllus longicercus Weissman &amp; Gray.</title>
        <authorList>
            <person name="Szrajer S."/>
            <person name="Gray D."/>
            <person name="Ylla G."/>
        </authorList>
    </citation>
    <scope>NUCLEOTIDE SEQUENCE [LARGE SCALE GENOMIC DNA]</scope>
    <source>
        <strain evidence="9">DAG 2021-001</strain>
        <tissue evidence="9">Whole body minus gut</tissue>
    </source>
</reference>
<dbReference type="GO" id="GO:0022857">
    <property type="term" value="F:transmembrane transporter activity"/>
    <property type="evidence" value="ECO:0007669"/>
    <property type="project" value="InterPro"/>
</dbReference>
<dbReference type="InterPro" id="IPR036259">
    <property type="entry name" value="MFS_trans_sf"/>
</dbReference>
<proteinExistence type="inferred from homology"/>
<evidence type="ECO:0000256" key="7">
    <source>
        <dbReference type="RuleBase" id="RU003755"/>
    </source>
</evidence>
<gene>
    <name evidence="9" type="ORF">R5R35_007559</name>
</gene>
<evidence type="ECO:0000256" key="8">
    <source>
        <dbReference type="SAM" id="Phobius"/>
    </source>
</evidence>
<keyword evidence="3 7" id="KW-0812">Transmembrane</keyword>
<feature type="transmembrane region" description="Helical" evidence="8">
    <location>
        <begin position="76"/>
        <end position="97"/>
    </location>
</feature>
<feature type="transmembrane region" description="Helical" evidence="8">
    <location>
        <begin position="104"/>
        <end position="124"/>
    </location>
</feature>
<feature type="transmembrane region" description="Helical" evidence="8">
    <location>
        <begin position="211"/>
        <end position="231"/>
    </location>
</feature>
<evidence type="ECO:0000256" key="5">
    <source>
        <dbReference type="ARBA" id="ARBA00022989"/>
    </source>
</evidence>
<dbReference type="InterPro" id="IPR018456">
    <property type="entry name" value="PTR2_symporter_CS"/>
</dbReference>
<keyword evidence="4" id="KW-0571">Peptide transport</keyword>
<dbReference type="SUPFAM" id="SSF103473">
    <property type="entry name" value="MFS general substrate transporter"/>
    <property type="match status" value="1"/>
</dbReference>
<evidence type="ECO:0000256" key="3">
    <source>
        <dbReference type="ARBA" id="ARBA00022692"/>
    </source>
</evidence>
<dbReference type="Gene3D" id="1.20.1250.20">
    <property type="entry name" value="MFS general substrate transporter like domains"/>
    <property type="match status" value="1"/>
</dbReference>
<protein>
    <recommendedName>
        <fullName evidence="11">Solute carrier family 15 member 4</fullName>
    </recommendedName>
</protein>
<feature type="transmembrane region" description="Helical" evidence="8">
    <location>
        <begin position="389"/>
        <end position="410"/>
    </location>
</feature>
<evidence type="ECO:0000313" key="9">
    <source>
        <dbReference type="EMBL" id="KAK7871277.1"/>
    </source>
</evidence>
<evidence type="ECO:0000313" key="10">
    <source>
        <dbReference type="Proteomes" id="UP001378592"/>
    </source>
</evidence>
<evidence type="ECO:0000256" key="2">
    <source>
        <dbReference type="ARBA" id="ARBA00005982"/>
    </source>
</evidence>
<organism evidence="9 10">
    <name type="scientific">Gryllus longicercus</name>
    <dbReference type="NCBI Taxonomy" id="2509291"/>
    <lineage>
        <taxon>Eukaryota</taxon>
        <taxon>Metazoa</taxon>
        <taxon>Ecdysozoa</taxon>
        <taxon>Arthropoda</taxon>
        <taxon>Hexapoda</taxon>
        <taxon>Insecta</taxon>
        <taxon>Pterygota</taxon>
        <taxon>Neoptera</taxon>
        <taxon>Polyneoptera</taxon>
        <taxon>Orthoptera</taxon>
        <taxon>Ensifera</taxon>
        <taxon>Gryllidea</taxon>
        <taxon>Grylloidea</taxon>
        <taxon>Gryllidae</taxon>
        <taxon>Gryllinae</taxon>
        <taxon>Gryllus</taxon>
    </lineage>
</organism>
<dbReference type="EMBL" id="JAZDUA010000041">
    <property type="protein sequence ID" value="KAK7871277.1"/>
    <property type="molecule type" value="Genomic_DNA"/>
</dbReference>
<evidence type="ECO:0000256" key="6">
    <source>
        <dbReference type="ARBA" id="ARBA00023136"/>
    </source>
</evidence>